<dbReference type="AlphaFoldDB" id="A0AAU9X802"/>
<feature type="non-terminal residue" evidence="2">
    <location>
        <position position="1"/>
    </location>
</feature>
<sequence>NDLQNSGKDDDDFGSVDLVEEIPTEVRTSNSVSPGRDLPSESIEDSATTEGTNGPSSEIQLANEGSADNDGSEGEDIAEQDMWTRPQRQRRPPQILTYNPWEIHSTSRLSQYSAVHALTPFKLQLSQLFIREYPCISGCGHAVSNLSTTRGLERSLL</sequence>
<comment type="caution">
    <text evidence="2">The sequence shown here is derived from an EMBL/GenBank/DDBJ whole genome shotgun (WGS) entry which is preliminary data.</text>
</comment>
<organism evidence="2 3">
    <name type="scientific">Pocillopora meandrina</name>
    <dbReference type="NCBI Taxonomy" id="46732"/>
    <lineage>
        <taxon>Eukaryota</taxon>
        <taxon>Metazoa</taxon>
        <taxon>Cnidaria</taxon>
        <taxon>Anthozoa</taxon>
        <taxon>Hexacorallia</taxon>
        <taxon>Scleractinia</taxon>
        <taxon>Astrocoeniina</taxon>
        <taxon>Pocilloporidae</taxon>
        <taxon>Pocillopora</taxon>
    </lineage>
</organism>
<feature type="region of interest" description="Disordered" evidence="1">
    <location>
        <begin position="1"/>
        <end position="91"/>
    </location>
</feature>
<feature type="compositionally biased region" description="Polar residues" evidence="1">
    <location>
        <begin position="45"/>
        <end position="60"/>
    </location>
</feature>
<reference evidence="2 3" key="1">
    <citation type="submission" date="2022-05" db="EMBL/GenBank/DDBJ databases">
        <authorList>
            <consortium name="Genoscope - CEA"/>
            <person name="William W."/>
        </authorList>
    </citation>
    <scope>NUCLEOTIDE SEQUENCE [LARGE SCALE GENOMIC DNA]</scope>
</reference>
<protein>
    <submittedName>
        <fullName evidence="2">Uncharacterized protein</fullName>
    </submittedName>
</protein>
<gene>
    <name evidence="2" type="ORF">PMEA_00018971</name>
</gene>
<name>A0AAU9X802_9CNID</name>
<dbReference type="Proteomes" id="UP001159428">
    <property type="component" value="Unassembled WGS sequence"/>
</dbReference>
<feature type="compositionally biased region" description="Acidic residues" evidence="1">
    <location>
        <begin position="9"/>
        <end position="23"/>
    </location>
</feature>
<keyword evidence="3" id="KW-1185">Reference proteome</keyword>
<dbReference type="EMBL" id="CALNXJ010000033">
    <property type="protein sequence ID" value="CAH3139770.1"/>
    <property type="molecule type" value="Genomic_DNA"/>
</dbReference>
<evidence type="ECO:0000256" key="1">
    <source>
        <dbReference type="SAM" id="MobiDB-lite"/>
    </source>
</evidence>
<feature type="compositionally biased region" description="Acidic residues" evidence="1">
    <location>
        <begin position="70"/>
        <end position="79"/>
    </location>
</feature>
<evidence type="ECO:0000313" key="2">
    <source>
        <dbReference type="EMBL" id="CAH3139770.1"/>
    </source>
</evidence>
<evidence type="ECO:0000313" key="3">
    <source>
        <dbReference type="Proteomes" id="UP001159428"/>
    </source>
</evidence>
<accession>A0AAU9X802</accession>
<proteinExistence type="predicted"/>